<evidence type="ECO:0000259" key="9">
    <source>
        <dbReference type="Pfam" id="PF02811"/>
    </source>
</evidence>
<dbReference type="InterPro" id="IPR016195">
    <property type="entry name" value="Pol/histidinol_Pase-like"/>
</dbReference>
<dbReference type="NCBIfam" id="NF005596">
    <property type="entry name" value="PRK07328.1"/>
    <property type="match status" value="1"/>
</dbReference>
<gene>
    <name evidence="10" type="ordered locus">TEPIRE1_0934</name>
</gene>
<proteinExistence type="inferred from homology"/>
<dbReference type="RefSeq" id="WP_013777962.1">
    <property type="nucleotide sequence ID" value="NC_015519.1"/>
</dbReference>
<evidence type="ECO:0000256" key="1">
    <source>
        <dbReference type="ARBA" id="ARBA00004970"/>
    </source>
</evidence>
<dbReference type="EMBL" id="HF563609">
    <property type="protein sequence ID" value="CCP25653.1"/>
    <property type="molecule type" value="Genomic_DNA"/>
</dbReference>
<dbReference type="InterPro" id="IPR004013">
    <property type="entry name" value="PHP_dom"/>
</dbReference>
<comment type="catalytic activity">
    <reaction evidence="7 8">
        <text>L-histidinol phosphate + H2O = L-histidinol + phosphate</text>
        <dbReference type="Rhea" id="RHEA:14465"/>
        <dbReference type="ChEBI" id="CHEBI:15377"/>
        <dbReference type="ChEBI" id="CHEBI:43474"/>
        <dbReference type="ChEBI" id="CHEBI:57699"/>
        <dbReference type="ChEBI" id="CHEBI:57980"/>
        <dbReference type="EC" id="3.1.3.15"/>
    </reaction>
</comment>
<feature type="domain" description="PHP" evidence="9">
    <location>
        <begin position="6"/>
        <end position="202"/>
    </location>
</feature>
<dbReference type="GO" id="GO:0004401">
    <property type="term" value="F:histidinol-phosphatase activity"/>
    <property type="evidence" value="ECO:0007669"/>
    <property type="project" value="UniProtKB-UniRule"/>
</dbReference>
<dbReference type="HOGENOM" id="CLU_054611_2_0_9"/>
<comment type="pathway">
    <text evidence="1 8">Amino-acid biosynthesis; L-histidine biosynthesis; L-histidine from 5-phospho-alpha-D-ribose 1-diphosphate: step 8/9.</text>
</comment>
<evidence type="ECO:0000256" key="4">
    <source>
        <dbReference type="ARBA" id="ARBA00022605"/>
    </source>
</evidence>
<dbReference type="OrthoDB" id="9775255at2"/>
<evidence type="ECO:0000256" key="2">
    <source>
        <dbReference type="ARBA" id="ARBA00009152"/>
    </source>
</evidence>
<accession>L0S1C9</accession>
<dbReference type="GO" id="GO:0000105">
    <property type="term" value="P:L-histidine biosynthetic process"/>
    <property type="evidence" value="ECO:0007669"/>
    <property type="project" value="UniProtKB-UniRule"/>
</dbReference>
<dbReference type="eggNOG" id="COG1387">
    <property type="taxonomic scope" value="Bacteria"/>
</dbReference>
<dbReference type="UniPathway" id="UPA00031">
    <property type="reaction ID" value="UER00013"/>
</dbReference>
<keyword evidence="4 8" id="KW-0028">Amino-acid biosynthesis</keyword>
<dbReference type="Pfam" id="PF02811">
    <property type="entry name" value="PHP"/>
    <property type="match status" value="1"/>
</dbReference>
<evidence type="ECO:0000256" key="8">
    <source>
        <dbReference type="RuleBase" id="RU366003"/>
    </source>
</evidence>
<reference evidence="11" key="1">
    <citation type="journal article" date="2013" name="Genome Announc.">
        <title>First genome sequence of a syntrophic acetate-oxidizing bacterium, Tepidanaerobacter acetatoxydans strain Re1.</title>
        <authorList>
            <person name="Manzoor S."/>
            <person name="Bongcam-Rudloff E."/>
            <person name="Schnurer A."/>
            <person name="Muller B."/>
        </authorList>
    </citation>
    <scope>NUCLEOTIDE SEQUENCE [LARGE SCALE GENOMIC DNA]</scope>
    <source>
        <strain evidence="11">Re1</strain>
    </source>
</reference>
<protein>
    <recommendedName>
        <fullName evidence="3 8">Histidinol-phosphatase</fullName>
        <shortName evidence="8">HolPase</shortName>
        <ecNumber evidence="3 8">3.1.3.15</ecNumber>
    </recommendedName>
</protein>
<dbReference type="NCBIfam" id="TIGR01856">
    <property type="entry name" value="hisJ_fam"/>
    <property type="match status" value="1"/>
</dbReference>
<dbReference type="PATRIC" id="fig|1209989.3.peg.1034"/>
<evidence type="ECO:0000256" key="6">
    <source>
        <dbReference type="ARBA" id="ARBA00023102"/>
    </source>
</evidence>
<dbReference type="SUPFAM" id="SSF89550">
    <property type="entry name" value="PHP domain-like"/>
    <property type="match status" value="1"/>
</dbReference>
<comment type="similarity">
    <text evidence="2 8">Belongs to the PHP hydrolase family. HisK subfamily.</text>
</comment>
<dbReference type="STRING" id="1209989.TepRe1_0864"/>
<dbReference type="Proteomes" id="UP000010802">
    <property type="component" value="Chromosome"/>
</dbReference>
<accession>F4LXD7</accession>
<evidence type="ECO:0000256" key="3">
    <source>
        <dbReference type="ARBA" id="ARBA00013085"/>
    </source>
</evidence>
<evidence type="ECO:0000313" key="10">
    <source>
        <dbReference type="EMBL" id="CCP25653.1"/>
    </source>
</evidence>
<keyword evidence="11" id="KW-1185">Reference proteome</keyword>
<dbReference type="AlphaFoldDB" id="F4LXD7"/>
<evidence type="ECO:0000256" key="7">
    <source>
        <dbReference type="ARBA" id="ARBA00049158"/>
    </source>
</evidence>
<name>F4LXD7_TEPAE</name>
<dbReference type="PANTHER" id="PTHR21039">
    <property type="entry name" value="HISTIDINOL PHOSPHATASE-RELATED"/>
    <property type="match status" value="1"/>
</dbReference>
<sequence>MEFRDFHVHLEEGPFTVDWIKRFIEVGTARGVIEIGFSEHGHRFKESVGLLSSDGFRGEWTAGEAAESIQDYIEVVEKAKSLGLPVKLGIELDYTPEYEDDIRRFANSYPFDYVLGSVHWLGDFGFDHPALIHEWETSDVDKVYDEYFDVLLMAVKSGIFDIIAHPDVIKVFGYKAQKDMSQRYDELARAIDSMDLCAEVSTAGLRKPVGELYPSPLLMKYFKKYDVPIILNSDAHIPEDVGRDFDKALEFVKDFGYDRLCYFDKRVRKSVSITN</sequence>
<dbReference type="EC" id="3.1.3.15" evidence="3 8"/>
<dbReference type="KEGG" id="tep:TepRe1_0864"/>
<dbReference type="InterPro" id="IPR010140">
    <property type="entry name" value="Histidinol_P_phosphatase_HisJ"/>
</dbReference>
<keyword evidence="6 8" id="KW-0368">Histidine biosynthesis</keyword>
<evidence type="ECO:0000313" key="11">
    <source>
        <dbReference type="Proteomes" id="UP000010802"/>
    </source>
</evidence>
<dbReference type="CDD" id="cd12110">
    <property type="entry name" value="PHP_HisPPase_Hisj_like"/>
    <property type="match status" value="1"/>
</dbReference>
<evidence type="ECO:0000256" key="5">
    <source>
        <dbReference type="ARBA" id="ARBA00022801"/>
    </source>
</evidence>
<keyword evidence="5 8" id="KW-0378">Hydrolase</keyword>
<dbReference type="GO" id="GO:0005737">
    <property type="term" value="C:cytoplasm"/>
    <property type="evidence" value="ECO:0007669"/>
    <property type="project" value="TreeGrafter"/>
</dbReference>
<dbReference type="PANTHER" id="PTHR21039:SF0">
    <property type="entry name" value="HISTIDINOL-PHOSPHATASE"/>
    <property type="match status" value="1"/>
</dbReference>
<dbReference type="Gene3D" id="3.20.20.140">
    <property type="entry name" value="Metal-dependent hydrolases"/>
    <property type="match status" value="1"/>
</dbReference>
<organism evidence="10 11">
    <name type="scientific">Tepidanaerobacter acetatoxydans (strain DSM 21804 / JCM 16047 / Re1)</name>
    <dbReference type="NCBI Taxonomy" id="1209989"/>
    <lineage>
        <taxon>Bacteria</taxon>
        <taxon>Bacillati</taxon>
        <taxon>Bacillota</taxon>
        <taxon>Clostridia</taxon>
        <taxon>Thermosediminibacterales</taxon>
        <taxon>Tepidanaerobacteraceae</taxon>
        <taxon>Tepidanaerobacter</taxon>
    </lineage>
</organism>
<dbReference type="KEGG" id="tae:TepiRe1_0934"/>